<dbReference type="Gene3D" id="3.40.50.1820">
    <property type="entry name" value="alpha/beta hydrolase"/>
    <property type="match status" value="1"/>
</dbReference>
<dbReference type="FunFam" id="3.40.50.980:FF:000001">
    <property type="entry name" value="Non-ribosomal peptide synthetase"/>
    <property type="match status" value="2"/>
</dbReference>
<dbReference type="Pfam" id="PF13193">
    <property type="entry name" value="AMP-binding_C"/>
    <property type="match status" value="2"/>
</dbReference>
<feature type="coiled-coil region" evidence="4">
    <location>
        <begin position="5"/>
        <end position="32"/>
    </location>
</feature>
<proteinExistence type="predicted"/>
<dbReference type="InterPro" id="IPR020806">
    <property type="entry name" value="PKS_PP-bd"/>
</dbReference>
<dbReference type="GO" id="GO:0003824">
    <property type="term" value="F:catalytic activity"/>
    <property type="evidence" value="ECO:0007669"/>
    <property type="project" value="InterPro"/>
</dbReference>
<dbReference type="SUPFAM" id="SSF56801">
    <property type="entry name" value="Acetyl-CoA synthetase-like"/>
    <property type="match status" value="2"/>
</dbReference>
<dbReference type="InterPro" id="IPR023213">
    <property type="entry name" value="CAT-like_dom_sf"/>
</dbReference>
<dbReference type="FunFam" id="1.10.1200.10:FF:000005">
    <property type="entry name" value="Nonribosomal peptide synthetase 1"/>
    <property type="match status" value="1"/>
</dbReference>
<dbReference type="FunFam" id="3.40.50.12780:FF:000012">
    <property type="entry name" value="Non-ribosomal peptide synthetase"/>
    <property type="match status" value="2"/>
</dbReference>
<dbReference type="Pfam" id="PF00501">
    <property type="entry name" value="AMP-binding"/>
    <property type="match status" value="2"/>
</dbReference>
<dbReference type="CDD" id="cd19531">
    <property type="entry name" value="LCL_NRPS-like"/>
    <property type="match status" value="1"/>
</dbReference>
<dbReference type="InterPro" id="IPR025110">
    <property type="entry name" value="AMP-bd_C"/>
</dbReference>
<dbReference type="InterPro" id="IPR010071">
    <property type="entry name" value="AA_adenyl_dom"/>
</dbReference>
<dbReference type="PANTHER" id="PTHR45527">
    <property type="entry name" value="NONRIBOSOMAL PEPTIDE SYNTHETASE"/>
    <property type="match status" value="1"/>
</dbReference>
<dbReference type="InterPro" id="IPR009081">
    <property type="entry name" value="PP-bd_ACP"/>
</dbReference>
<keyword evidence="2" id="KW-0596">Phosphopantetheine</keyword>
<dbReference type="PROSITE" id="PS00455">
    <property type="entry name" value="AMP_BINDING"/>
    <property type="match status" value="2"/>
</dbReference>
<dbReference type="Pfam" id="PF00550">
    <property type="entry name" value="PP-binding"/>
    <property type="match status" value="2"/>
</dbReference>
<feature type="domain" description="Carrier" evidence="5">
    <location>
        <begin position="732"/>
        <end position="806"/>
    </location>
</feature>
<dbReference type="GO" id="GO:0031177">
    <property type="term" value="F:phosphopantetheine binding"/>
    <property type="evidence" value="ECO:0007669"/>
    <property type="project" value="InterPro"/>
</dbReference>
<dbReference type="eggNOG" id="COG1020">
    <property type="taxonomic scope" value="Bacteria"/>
</dbReference>
<gene>
    <name evidence="6" type="ORF">MYP_3741</name>
</gene>
<dbReference type="Gene3D" id="3.30.559.10">
    <property type="entry name" value="Chloramphenicol acetyltransferase-like domain"/>
    <property type="match status" value="1"/>
</dbReference>
<dbReference type="CDD" id="cd05930">
    <property type="entry name" value="A_NRPS"/>
    <property type="match status" value="1"/>
</dbReference>
<dbReference type="Gene3D" id="3.40.50.980">
    <property type="match status" value="4"/>
</dbReference>
<dbReference type="PANTHER" id="PTHR45527:SF1">
    <property type="entry name" value="FATTY ACID SYNTHASE"/>
    <property type="match status" value="1"/>
</dbReference>
<dbReference type="SUPFAM" id="SSF52777">
    <property type="entry name" value="CoA-dependent acyltransferases"/>
    <property type="match status" value="2"/>
</dbReference>
<keyword evidence="4" id="KW-0175">Coiled coil</keyword>
<dbReference type="RefSeq" id="WP_045466540.1">
    <property type="nucleotide sequence ID" value="NZ_BBLT01000008.1"/>
</dbReference>
<organism evidence="6 7">
    <name type="scientific">Sporocytophaga myxococcoides</name>
    <dbReference type="NCBI Taxonomy" id="153721"/>
    <lineage>
        <taxon>Bacteria</taxon>
        <taxon>Pseudomonadati</taxon>
        <taxon>Bacteroidota</taxon>
        <taxon>Cytophagia</taxon>
        <taxon>Cytophagales</taxon>
        <taxon>Cytophagaceae</taxon>
        <taxon>Sporocytophaga</taxon>
    </lineage>
</organism>
<evidence type="ECO:0000256" key="1">
    <source>
        <dbReference type="ARBA" id="ARBA00001957"/>
    </source>
</evidence>
<dbReference type="NCBIfam" id="TIGR01733">
    <property type="entry name" value="AA-adenyl-dom"/>
    <property type="match status" value="2"/>
</dbReference>
<evidence type="ECO:0000256" key="4">
    <source>
        <dbReference type="SAM" id="Coils"/>
    </source>
</evidence>
<dbReference type="STRING" id="153721.MYP_3741"/>
<dbReference type="InterPro" id="IPR036736">
    <property type="entry name" value="ACP-like_sf"/>
</dbReference>
<dbReference type="InterPro" id="IPR045851">
    <property type="entry name" value="AMP-bd_C_sf"/>
</dbReference>
<dbReference type="PROSITE" id="PS50075">
    <property type="entry name" value="CARRIER"/>
    <property type="match status" value="2"/>
</dbReference>
<dbReference type="GO" id="GO:0005829">
    <property type="term" value="C:cytosol"/>
    <property type="evidence" value="ECO:0007669"/>
    <property type="project" value="TreeGrafter"/>
</dbReference>
<protein>
    <submittedName>
        <fullName evidence="6">Nonribosomal peptide synthetase</fullName>
    </submittedName>
</protein>
<dbReference type="InterPro" id="IPR029058">
    <property type="entry name" value="AB_hydrolase_fold"/>
</dbReference>
<dbReference type="GO" id="GO:0043041">
    <property type="term" value="P:amino acid activation for nonribosomal peptide biosynthetic process"/>
    <property type="evidence" value="ECO:0007669"/>
    <property type="project" value="TreeGrafter"/>
</dbReference>
<reference evidence="6 7" key="1">
    <citation type="submission" date="2014-09" db="EMBL/GenBank/DDBJ databases">
        <title>Sporocytophaga myxococcoides PG-01 genome sequencing.</title>
        <authorList>
            <person name="Liu L."/>
            <person name="Gao P.J."/>
            <person name="Chen G.J."/>
            <person name="Wang L.S."/>
        </authorList>
    </citation>
    <scope>NUCLEOTIDE SEQUENCE [LARGE SCALE GENOMIC DNA]</scope>
    <source>
        <strain evidence="6 7">PG-01</strain>
    </source>
</reference>
<dbReference type="SUPFAM" id="SSF47336">
    <property type="entry name" value="ACP-like"/>
    <property type="match status" value="2"/>
</dbReference>
<evidence type="ECO:0000259" key="5">
    <source>
        <dbReference type="PROSITE" id="PS50075"/>
    </source>
</evidence>
<dbReference type="SMART" id="SM00823">
    <property type="entry name" value="PKS_PP"/>
    <property type="match status" value="1"/>
</dbReference>
<dbReference type="InterPro" id="IPR001031">
    <property type="entry name" value="Thioesterase"/>
</dbReference>
<comment type="caution">
    <text evidence="6">The sequence shown here is derived from an EMBL/GenBank/DDBJ whole genome shotgun (WGS) entry which is preliminary data.</text>
</comment>
<evidence type="ECO:0000256" key="3">
    <source>
        <dbReference type="ARBA" id="ARBA00022553"/>
    </source>
</evidence>
<name>A0A098LHQ1_9BACT</name>
<dbReference type="InterPro" id="IPR000873">
    <property type="entry name" value="AMP-dep_synth/lig_dom"/>
</dbReference>
<evidence type="ECO:0000256" key="2">
    <source>
        <dbReference type="ARBA" id="ARBA00022450"/>
    </source>
</evidence>
<evidence type="ECO:0000313" key="6">
    <source>
        <dbReference type="EMBL" id="GAL86511.1"/>
    </source>
</evidence>
<dbReference type="CDD" id="cd12117">
    <property type="entry name" value="A_NRPS_Srf_like"/>
    <property type="match status" value="1"/>
</dbReference>
<dbReference type="OrthoDB" id="4317020at2"/>
<dbReference type="Proteomes" id="UP000030185">
    <property type="component" value="Unassembled WGS sequence"/>
</dbReference>
<evidence type="ECO:0000313" key="7">
    <source>
        <dbReference type="Proteomes" id="UP000030185"/>
    </source>
</evidence>
<dbReference type="InterPro" id="IPR020845">
    <property type="entry name" value="AMP-binding_CS"/>
</dbReference>
<dbReference type="SUPFAM" id="SSF53474">
    <property type="entry name" value="alpha/beta-Hydrolases"/>
    <property type="match status" value="1"/>
</dbReference>
<dbReference type="Pfam" id="PF00668">
    <property type="entry name" value="Condensation"/>
    <property type="match status" value="1"/>
</dbReference>
<keyword evidence="7" id="KW-1185">Reference proteome</keyword>
<dbReference type="GO" id="GO:0044550">
    <property type="term" value="P:secondary metabolite biosynthetic process"/>
    <property type="evidence" value="ECO:0007669"/>
    <property type="project" value="TreeGrafter"/>
</dbReference>
<keyword evidence="3" id="KW-0597">Phosphoprotein</keyword>
<dbReference type="Gene3D" id="1.10.1200.10">
    <property type="entry name" value="ACP-like"/>
    <property type="match status" value="2"/>
</dbReference>
<dbReference type="Pfam" id="PF00975">
    <property type="entry name" value="Thioesterase"/>
    <property type="match status" value="1"/>
</dbReference>
<dbReference type="Gene3D" id="3.30.300.30">
    <property type="match status" value="2"/>
</dbReference>
<comment type="cofactor">
    <cofactor evidence="1">
        <name>pantetheine 4'-phosphate</name>
        <dbReference type="ChEBI" id="CHEBI:47942"/>
    </cofactor>
</comment>
<dbReference type="InterPro" id="IPR001242">
    <property type="entry name" value="Condensation_dom"/>
</dbReference>
<accession>A0A098LHQ1</accession>
<dbReference type="EMBL" id="BBLT01000008">
    <property type="protein sequence ID" value="GAL86511.1"/>
    <property type="molecule type" value="Genomic_DNA"/>
</dbReference>
<sequence>MESEVKVLRQNVRLQKNSLDKLQEKLSLLNEDKFSSFILSLSAFIALAKRYTDQDKFLVAHNHSKQNKPSQRISFIEIDLSEDPTFEILIQQLNDKIQKDTDGTFADKKDFYPFVINFSFDDKSEQGISNLNLNIVSSDNQNILPALSINLSNTEEVISGCLEARLDLMEITISENTNNHFCNLLQEAVLNPKKRISECNMLDESERNKILFEWNATEKNYPKNICLHHLIEKQVDNTPDSIAVIYNGQSLTYKELNRRANCVVERLIARGIKEEDLVGVLFELSLESVIVILGVLKAGAAYVPLDTNYPVKRLQLLVDDAKPKLLITNSSLKGLLEFAEDRTLIINDNDWLNSDYLTNPSTNVKPENAAYVMYTSGSTGSPKGIVIQHNSVVNNIMLIKDRYELTPDDIVPSMPSLAFDASVSKLFPILTIGGTVVLPTEDEIKDVEKTLELINKYNMPYFSTPPSILRVINSINPDLSRLRIISCGGEALKFSDINNINKHVPILNIYGPTEATVSSCTYTIPKNSPPITSRVPIGKPNPNCKVYILDKHMNCMPVNCYGTLYIGGIGVARGYLNNPELTAQRFIKNPFVDGEVLYNTGDIARWLPDGNIDFLGRNDNQIKIRGFRIQMEEVEKILTKHPSVIEGKIIVKGTNDEDKFMIACIIPKEGESVTIESMRNFIEKYLPDYMVPSDIMVLDQFPLNQNNKVDSKALLQKFNEKTPVKQKISLSVSKNNVEKDLINFWKEILNKEINIQENFFHAGGHSLHAMQLKMFINKKFNTDFSMKDIFNNLTIEKLTSLIASKIQLTEDNIHIPNSLKNNNPFIEEKQSSENITPVDLKDISNIKSQSLDTSLSKKEIDLIASNNKESSFYQLFFKKPTLLDLSFNERRLYFLYKFLPNKATYNVVKAYSLSGKVNISVLEKSIKQLLDKHLNLRKNFIEIDGEPKAKLNLKSTFKVRVCCLSDFLRSTTDDEELILEKLVEDETEKPFDLSKDLPIRLTLIKKRKESSVLILSAHHIISDAWSFAIILEELNKLYNSNLNGEEIELEDLTREYNNYVGAQKQYLNKIKISELLGYWKNKLSDKISKLKLPYERNGKDIVSDNALYEEILIPTTLINSLQKYSREKDVTLFMTFFSAFQTLLFKYSQNEFINTAIPIVDRANADTKKLVGFFVNTLIIPTDFSNDVLFDELVEEVRQTILESFQNQDLPYEILANELRKDTGADVNSLIQVMFAFQNVHEDPLHLTGIKAENILLKNKHAKFDLTVSVSEQADGYLVSAEYKSDLFHSITIKRMLNSFYMLIEQVMSNPKIKISQIEVLNQSVKELLTKVWNDTKRNLPDFSVHELFERQVFSTPDAIALNFNGKKISYNDLNIRANHLAHYLKKQGIASEELVGILMDESELSIVSLIAVLKTGGAYLPLDPAYPKERIAYMLNDSRVKTIISEEKYLNYLPESSYQWIALDQLGEELSKEKDTNPESRILTNHLAYVMYTSGSTGNPKGVGVEHKNIVRLVKNTNYATLSNNTKLLKTGAFSFDASTFEVWGILLNGGELHIYPKENLLDHQLLKEKIKENEITLMWFTVSWFNQLVDLDVDLFKPLQSVFVGGDKLSVKHINKVKQAIPHLEIVNGYGPTENTTFSLYHKIESISEEDIPIGKPITNTTVYILDKSLNLLPIGVQGEIYVGGKGVARGYINDEKRTQEKFIPDPFSYEGRLYKTGDLGRWLENGTIEFGGRKDNQIKLRGYRIELGEIENAISCHPLIEDSVVIMKDDNGDKKIIGFYLSNTNLTEAEVKTFLRKTLPEFMIPAYLIKKESFPLTSNGKINRQALANSTKNYIKTNKTFEFAFNATEEKLVAIFEEILGRDAISITDNFFELGGHSLLATKVMAKIEREFGQNYPLSILFEAPTIKELSKVIKGDSGIKKTGIISIQPKGHKPPLFLLPGYLFYHNLSKYLGDDQPLYGFEPLNIDRTEEVAAMFIKQMKKIQPTGPYYIGGFCASGIIAYEVAQQLTAAGDEIGLLSLFEVYTPEATVSKASKKYLSDKFAHWKAAFSYNSFRAKVKLIYNESQKLLQYFLLNQFRSMISDYKLKPYNGKIVLFKALDELVVSSSSDPYMGWNRYCSAHNITLIKIPGNHNTLFKEPYIGITAAQIKKCLENENYNVEEI</sequence>
<dbReference type="FunFam" id="2.30.38.10:FF:000001">
    <property type="entry name" value="Non-ribosomal peptide synthetase PvdI"/>
    <property type="match status" value="2"/>
</dbReference>
<dbReference type="Gene3D" id="3.30.559.30">
    <property type="entry name" value="Nonribosomal peptide synthetase, condensation domain"/>
    <property type="match status" value="2"/>
</dbReference>
<dbReference type="NCBIfam" id="NF003417">
    <property type="entry name" value="PRK04813.1"/>
    <property type="match status" value="2"/>
</dbReference>
<feature type="domain" description="Carrier" evidence="5">
    <location>
        <begin position="1846"/>
        <end position="1921"/>
    </location>
</feature>
<feature type="coiled-coil region" evidence="4">
    <location>
        <begin position="1035"/>
        <end position="1062"/>
    </location>
</feature>
<dbReference type="Gene3D" id="2.30.38.10">
    <property type="entry name" value="Luciferase, Domain 3"/>
    <property type="match status" value="2"/>
</dbReference>